<accession>A0A9R1V6L6</accession>
<keyword evidence="3" id="KW-1185">Reference proteome</keyword>
<dbReference type="Pfam" id="PF22936">
    <property type="entry name" value="Pol_BBD"/>
    <property type="match status" value="1"/>
</dbReference>
<reference evidence="2 3" key="1">
    <citation type="journal article" date="2017" name="Nat. Commun.">
        <title>Genome assembly with in vitro proximity ligation data and whole-genome triplication in lettuce.</title>
        <authorList>
            <person name="Reyes-Chin-Wo S."/>
            <person name="Wang Z."/>
            <person name="Yang X."/>
            <person name="Kozik A."/>
            <person name="Arikit S."/>
            <person name="Song C."/>
            <person name="Xia L."/>
            <person name="Froenicke L."/>
            <person name="Lavelle D.O."/>
            <person name="Truco M.J."/>
            <person name="Xia R."/>
            <person name="Zhu S."/>
            <person name="Xu C."/>
            <person name="Xu H."/>
            <person name="Xu X."/>
            <person name="Cox K."/>
            <person name="Korf I."/>
            <person name="Meyers B.C."/>
            <person name="Michelmore R.W."/>
        </authorList>
    </citation>
    <scope>NUCLEOTIDE SEQUENCE [LARGE SCALE GENOMIC DNA]</scope>
    <source>
        <strain evidence="3">cv. Salinas</strain>
        <tissue evidence="2">Seedlings</tissue>
    </source>
</reference>
<evidence type="ECO:0000313" key="2">
    <source>
        <dbReference type="EMBL" id="KAJ0199223.1"/>
    </source>
</evidence>
<sequence length="349" mass="37499">MSLYTQSVSGLRSDVGDKVPVSSGFWSDAVSSGLRSDAGDKVPVSSGLWSDAVSELRSDAESQGPGWLVLDFGPMQFPDFDPMQWSDAVSRLRSDAVGKATMSARDKVPVSPGFWSDAVSSGLRSGAGDKVPVSFGLRFDAVSGLRSDAESKVLPLAKGRARDDGIAHTIASVYPGIIFKQNFLGRILGRFKQSFKKPGHQNPNSNPKRAKPCHIGKYARECKDRKSGLVAHAVEKVTDMVASVNLGDTFMISSLTRAICARGWFMDTGATVHVCGQRESFRAYRPMPHGTVVICVAGHRVEALGRGDLTLRDVLHVPTISKGLVSADKFDKGGFKMVLEKGKIVITKG</sequence>
<dbReference type="PANTHER" id="PTHR47592">
    <property type="entry name" value="PBF68 PROTEIN"/>
    <property type="match status" value="1"/>
</dbReference>
<organism evidence="2 3">
    <name type="scientific">Lactuca sativa</name>
    <name type="common">Garden lettuce</name>
    <dbReference type="NCBI Taxonomy" id="4236"/>
    <lineage>
        <taxon>Eukaryota</taxon>
        <taxon>Viridiplantae</taxon>
        <taxon>Streptophyta</taxon>
        <taxon>Embryophyta</taxon>
        <taxon>Tracheophyta</taxon>
        <taxon>Spermatophyta</taxon>
        <taxon>Magnoliopsida</taxon>
        <taxon>eudicotyledons</taxon>
        <taxon>Gunneridae</taxon>
        <taxon>Pentapetalae</taxon>
        <taxon>asterids</taxon>
        <taxon>campanulids</taxon>
        <taxon>Asterales</taxon>
        <taxon>Asteraceae</taxon>
        <taxon>Cichorioideae</taxon>
        <taxon>Cichorieae</taxon>
        <taxon>Lactucinae</taxon>
        <taxon>Lactuca</taxon>
    </lineage>
</organism>
<dbReference type="AlphaFoldDB" id="A0A9R1V6L6"/>
<name>A0A9R1V6L6_LACSA</name>
<comment type="caution">
    <text evidence="2">The sequence shown here is derived from an EMBL/GenBank/DDBJ whole genome shotgun (WGS) entry which is preliminary data.</text>
</comment>
<dbReference type="EMBL" id="NBSK02000006">
    <property type="protein sequence ID" value="KAJ0199223.1"/>
    <property type="molecule type" value="Genomic_DNA"/>
</dbReference>
<dbReference type="InterPro" id="IPR054722">
    <property type="entry name" value="PolX-like_BBD"/>
</dbReference>
<gene>
    <name evidence="2" type="ORF">LSAT_V11C600310790</name>
</gene>
<dbReference type="PANTHER" id="PTHR47592:SF30">
    <property type="entry name" value="CCHC-TYPE DOMAIN-CONTAINING PROTEIN"/>
    <property type="match status" value="1"/>
</dbReference>
<evidence type="ECO:0000313" key="3">
    <source>
        <dbReference type="Proteomes" id="UP000235145"/>
    </source>
</evidence>
<evidence type="ECO:0000259" key="1">
    <source>
        <dbReference type="Pfam" id="PF22936"/>
    </source>
</evidence>
<dbReference type="Proteomes" id="UP000235145">
    <property type="component" value="Unassembled WGS sequence"/>
</dbReference>
<feature type="domain" description="Retrovirus-related Pol polyprotein from transposon TNT 1-94-like beta-barrel" evidence="1">
    <location>
        <begin position="264"/>
        <end position="335"/>
    </location>
</feature>
<protein>
    <recommendedName>
        <fullName evidence="1">Retrovirus-related Pol polyprotein from transposon TNT 1-94-like beta-barrel domain-containing protein</fullName>
    </recommendedName>
</protein>
<proteinExistence type="predicted"/>